<dbReference type="SUPFAM" id="SSF54593">
    <property type="entry name" value="Glyoxalase/Bleomycin resistance protein/Dihydroxybiphenyl dioxygenase"/>
    <property type="match status" value="1"/>
</dbReference>
<dbReference type="RefSeq" id="WP_179669250.1">
    <property type="nucleotide sequence ID" value="NZ_JACCFP010000001.1"/>
</dbReference>
<comment type="caution">
    <text evidence="2">The sequence shown here is derived from an EMBL/GenBank/DDBJ whole genome shotgun (WGS) entry which is preliminary data.</text>
</comment>
<evidence type="ECO:0000313" key="2">
    <source>
        <dbReference type="EMBL" id="NYJ02947.1"/>
    </source>
</evidence>
<accession>A0A853C6P4</accession>
<dbReference type="EMBL" id="JACCFP010000001">
    <property type="protein sequence ID" value="NYJ02947.1"/>
    <property type="molecule type" value="Genomic_DNA"/>
</dbReference>
<dbReference type="Proteomes" id="UP000530424">
    <property type="component" value="Unassembled WGS sequence"/>
</dbReference>
<gene>
    <name evidence="2" type="ORF">HNR19_003645</name>
</gene>
<proteinExistence type="predicted"/>
<reference evidence="2 3" key="1">
    <citation type="submission" date="2020-07" db="EMBL/GenBank/DDBJ databases">
        <title>Sequencing the genomes of 1000 actinobacteria strains.</title>
        <authorList>
            <person name="Klenk H.-P."/>
        </authorList>
    </citation>
    <scope>NUCLEOTIDE SEQUENCE [LARGE SCALE GENOMIC DNA]</scope>
    <source>
        <strain evidence="2 3">DSM 103833</strain>
    </source>
</reference>
<dbReference type="InterPro" id="IPR004360">
    <property type="entry name" value="Glyas_Fos-R_dOase_dom"/>
</dbReference>
<sequence>MPTMPAGSILLGSTRAADLTDWYRRVIAPDHAGDGPIVLGELWLIIEQREDVSEVNPEPGRSILNFHVDDFDHYQAQLDSAEVTWIAPPEDRPSGRFGTFSDPDGNYLQLIQLHG</sequence>
<organism evidence="2 3">
    <name type="scientific">Nocardioides thalensis</name>
    <dbReference type="NCBI Taxonomy" id="1914755"/>
    <lineage>
        <taxon>Bacteria</taxon>
        <taxon>Bacillati</taxon>
        <taxon>Actinomycetota</taxon>
        <taxon>Actinomycetes</taxon>
        <taxon>Propionibacteriales</taxon>
        <taxon>Nocardioidaceae</taxon>
        <taxon>Nocardioides</taxon>
    </lineage>
</organism>
<protein>
    <recommendedName>
        <fullName evidence="1">VOC domain-containing protein</fullName>
    </recommendedName>
</protein>
<dbReference type="InterPro" id="IPR029068">
    <property type="entry name" value="Glyas_Bleomycin-R_OHBP_Dase"/>
</dbReference>
<evidence type="ECO:0000259" key="1">
    <source>
        <dbReference type="PROSITE" id="PS51819"/>
    </source>
</evidence>
<dbReference type="AlphaFoldDB" id="A0A853C6P4"/>
<dbReference type="PROSITE" id="PS51819">
    <property type="entry name" value="VOC"/>
    <property type="match status" value="1"/>
</dbReference>
<dbReference type="InterPro" id="IPR037523">
    <property type="entry name" value="VOC_core"/>
</dbReference>
<dbReference type="Pfam" id="PF00903">
    <property type="entry name" value="Glyoxalase"/>
    <property type="match status" value="1"/>
</dbReference>
<evidence type="ECO:0000313" key="3">
    <source>
        <dbReference type="Proteomes" id="UP000530424"/>
    </source>
</evidence>
<name>A0A853C6P4_9ACTN</name>
<keyword evidence="3" id="KW-1185">Reference proteome</keyword>
<dbReference type="Gene3D" id="3.10.180.10">
    <property type="entry name" value="2,3-Dihydroxybiphenyl 1,2-Dioxygenase, domain 1"/>
    <property type="match status" value="1"/>
</dbReference>
<feature type="domain" description="VOC" evidence="1">
    <location>
        <begin position="5"/>
        <end position="113"/>
    </location>
</feature>